<reference evidence="2 3" key="1">
    <citation type="submission" date="2016-07" db="EMBL/GenBank/DDBJ databases">
        <title>Pervasive Adenine N6-methylation of Active Genes in Fungi.</title>
        <authorList>
            <consortium name="DOE Joint Genome Institute"/>
            <person name="Mondo S.J."/>
            <person name="Dannebaum R.O."/>
            <person name="Kuo R.C."/>
            <person name="Labutti K."/>
            <person name="Haridas S."/>
            <person name="Kuo A."/>
            <person name="Salamov A."/>
            <person name="Ahrendt S.R."/>
            <person name="Lipzen A."/>
            <person name="Sullivan W."/>
            <person name="Andreopoulos W.B."/>
            <person name="Clum A."/>
            <person name="Lindquist E."/>
            <person name="Daum C."/>
            <person name="Ramamoorthy G.K."/>
            <person name="Gryganskyi A."/>
            <person name="Culley D."/>
            <person name="Magnuson J.K."/>
            <person name="James T.Y."/>
            <person name="O'Malley M.A."/>
            <person name="Stajich J.E."/>
            <person name="Spatafora J.W."/>
            <person name="Visel A."/>
            <person name="Grigoriev I.V."/>
        </authorList>
    </citation>
    <scope>NUCLEOTIDE SEQUENCE [LARGE SCALE GENOMIC DNA]</scope>
    <source>
        <strain evidence="2 3">NRRL 2496</strain>
    </source>
</reference>
<dbReference type="Pfam" id="PF07707">
    <property type="entry name" value="BACK"/>
    <property type="match status" value="1"/>
</dbReference>
<dbReference type="EMBL" id="MCGN01000001">
    <property type="protein sequence ID" value="ORZ02551.1"/>
    <property type="molecule type" value="Genomic_DNA"/>
</dbReference>
<dbReference type="Proteomes" id="UP000242180">
    <property type="component" value="Unassembled WGS sequence"/>
</dbReference>
<dbReference type="SUPFAM" id="SSF54695">
    <property type="entry name" value="POZ domain"/>
    <property type="match status" value="1"/>
</dbReference>
<dbReference type="Gene3D" id="3.30.710.10">
    <property type="entry name" value="Potassium Channel Kv1.1, Chain A"/>
    <property type="match status" value="1"/>
</dbReference>
<feature type="domain" description="BTB" evidence="1">
    <location>
        <begin position="150"/>
        <end position="219"/>
    </location>
</feature>
<dbReference type="SMART" id="SM00875">
    <property type="entry name" value="BACK"/>
    <property type="match status" value="1"/>
</dbReference>
<comment type="caution">
    <text evidence="2">The sequence shown here is derived from an EMBL/GenBank/DDBJ whole genome shotgun (WGS) entry which is preliminary data.</text>
</comment>
<dbReference type="Pfam" id="PF00651">
    <property type="entry name" value="BTB"/>
    <property type="match status" value="1"/>
</dbReference>
<dbReference type="CDD" id="cd18186">
    <property type="entry name" value="BTB_POZ_ZBTB_KLHL-like"/>
    <property type="match status" value="1"/>
</dbReference>
<gene>
    <name evidence="2" type="ORF">BCR43DRAFT_13249</name>
</gene>
<sequence>MLYKGHPDNPEMLSLFVKMHETTPGCLRGVRKKIQLTLKVHNTNPTNYYNDFGVGKRLHPMWLSEKHTEWGEPALATLSSLEPFLNQNQASLSINMIILKSEVDPLPPIAAPGLSPFASYFNSPEFADVQLQVTPSFEDDKEDDVPSAPDEVRNAISQDNPIFYGHKNILSAMSPMFRALFTSGMRESYESVITIQGVDAAVFTRLLRYCYTFDIQLHSVRDAYGILEAADRFQITAVREEALRYMRQEITHDNVWEIWSWADKFDCEKTRQACLEYVGRYLQELVKHPSWLHAQPKVIKAAFQIEEGVMPSEETLYDAIMAWAKFIPVKQFEPDDKSNSPPRDDSKVSIHAIQGDTSSYDPAYEVVEATSPSSESVNAETSTTACFIEDRKEGLAEILQYIRFPLMDPAYLANNVEKDPHVMGLPGVRDLLFEAYRHHAVGKTMDGGSFRCYPRRHISEEY</sequence>
<dbReference type="STRING" id="13706.A0A1X2HSP3"/>
<dbReference type="PANTHER" id="PTHR24410">
    <property type="entry name" value="HL07962P-RELATED"/>
    <property type="match status" value="1"/>
</dbReference>
<dbReference type="AlphaFoldDB" id="A0A1X2HSP3"/>
<evidence type="ECO:0000313" key="3">
    <source>
        <dbReference type="Proteomes" id="UP000242180"/>
    </source>
</evidence>
<dbReference type="Gene3D" id="1.25.40.420">
    <property type="match status" value="2"/>
</dbReference>
<keyword evidence="3" id="KW-1185">Reference proteome</keyword>
<dbReference type="PANTHER" id="PTHR24410:SF23">
    <property type="entry name" value="BTB DOMAIN-CONTAINING PROTEIN-RELATED"/>
    <property type="match status" value="1"/>
</dbReference>
<dbReference type="InParanoid" id="A0A1X2HSP3"/>
<evidence type="ECO:0000313" key="2">
    <source>
        <dbReference type="EMBL" id="ORZ02551.1"/>
    </source>
</evidence>
<name>A0A1X2HSP3_SYNRA</name>
<dbReference type="SMART" id="SM00225">
    <property type="entry name" value="BTB"/>
    <property type="match status" value="1"/>
</dbReference>
<dbReference type="InterPro" id="IPR051481">
    <property type="entry name" value="BTB-POZ/Galectin-3-binding"/>
</dbReference>
<dbReference type="OrthoDB" id="2256373at2759"/>
<dbReference type="PROSITE" id="PS50097">
    <property type="entry name" value="BTB"/>
    <property type="match status" value="1"/>
</dbReference>
<organism evidence="2 3">
    <name type="scientific">Syncephalastrum racemosum</name>
    <name type="common">Filamentous fungus</name>
    <dbReference type="NCBI Taxonomy" id="13706"/>
    <lineage>
        <taxon>Eukaryota</taxon>
        <taxon>Fungi</taxon>
        <taxon>Fungi incertae sedis</taxon>
        <taxon>Mucoromycota</taxon>
        <taxon>Mucoromycotina</taxon>
        <taxon>Mucoromycetes</taxon>
        <taxon>Mucorales</taxon>
        <taxon>Syncephalastraceae</taxon>
        <taxon>Syncephalastrum</taxon>
    </lineage>
</organism>
<dbReference type="OMA" id="YPRRHIS"/>
<accession>A0A1X2HSP3</accession>
<dbReference type="InterPro" id="IPR011705">
    <property type="entry name" value="BACK"/>
</dbReference>
<evidence type="ECO:0000259" key="1">
    <source>
        <dbReference type="PROSITE" id="PS50097"/>
    </source>
</evidence>
<protein>
    <recommendedName>
        <fullName evidence="1">BTB domain-containing protein</fullName>
    </recommendedName>
</protein>
<proteinExistence type="predicted"/>
<dbReference type="InterPro" id="IPR011333">
    <property type="entry name" value="SKP1/BTB/POZ_sf"/>
</dbReference>
<dbReference type="InterPro" id="IPR000210">
    <property type="entry name" value="BTB/POZ_dom"/>
</dbReference>